<proteinExistence type="predicted"/>
<gene>
    <name evidence="2" type="ordered locus">Oweho_3222</name>
</gene>
<protein>
    <submittedName>
        <fullName evidence="2">Uncharacterized protein</fullName>
    </submittedName>
</protein>
<name>G8R3T6_OWEHD</name>
<feature type="transmembrane region" description="Helical" evidence="1">
    <location>
        <begin position="7"/>
        <end position="25"/>
    </location>
</feature>
<keyword evidence="1" id="KW-0812">Transmembrane</keyword>
<dbReference type="EMBL" id="CP003156">
    <property type="protein sequence ID" value="AEV34173.1"/>
    <property type="molecule type" value="Genomic_DNA"/>
</dbReference>
<keyword evidence="3" id="KW-1185">Reference proteome</keyword>
<dbReference type="STRING" id="926562.Oweho_3222"/>
<evidence type="ECO:0000313" key="3">
    <source>
        <dbReference type="Proteomes" id="UP000005631"/>
    </source>
</evidence>
<reference evidence="2 3" key="1">
    <citation type="journal article" date="2012" name="Stand. Genomic Sci.">
        <title>Genome sequence of the orange-pigmented seawater bacterium Owenweeksia hongkongensis type strain (UST20020801(T)).</title>
        <authorList>
            <person name="Riedel T."/>
            <person name="Held B."/>
            <person name="Nolan M."/>
            <person name="Lucas S."/>
            <person name="Lapidus A."/>
            <person name="Tice H."/>
            <person name="Del Rio T.G."/>
            <person name="Cheng J.F."/>
            <person name="Han C."/>
            <person name="Tapia R."/>
            <person name="Goodwin L.A."/>
            <person name="Pitluck S."/>
            <person name="Liolios K."/>
            <person name="Mavromatis K."/>
            <person name="Pagani I."/>
            <person name="Ivanova N."/>
            <person name="Mikhailova N."/>
            <person name="Pati A."/>
            <person name="Chen A."/>
            <person name="Palaniappan K."/>
            <person name="Rohde M."/>
            <person name="Tindall B.J."/>
            <person name="Detter J.C."/>
            <person name="Goker M."/>
            <person name="Woyke T."/>
            <person name="Bristow J."/>
            <person name="Eisen J.A."/>
            <person name="Markowitz V."/>
            <person name="Hugenholtz P."/>
            <person name="Klenk H.P."/>
            <person name="Kyrpides N.C."/>
        </authorList>
    </citation>
    <scope>NUCLEOTIDE SEQUENCE</scope>
    <source>
        <strain evidence="3">DSM 17368 / JCM 12287 / NRRL B-23963</strain>
    </source>
</reference>
<accession>G8R3T6</accession>
<feature type="transmembrane region" description="Helical" evidence="1">
    <location>
        <begin position="77"/>
        <end position="94"/>
    </location>
</feature>
<keyword evidence="1" id="KW-0472">Membrane</keyword>
<dbReference type="HOGENOM" id="CLU_1314399_0_0_10"/>
<sequence length="209" mass="23965">MVLKNVILWMVALAVPLLATLYFYMPSGPVLYLNGHSLVVNYPDSWDTFTWMLSLLVVPALVAITLLFTLSRSSTPWQVFAILLELLILMMFNIDRLLARQQYVDGHSYLTAILITSTTVAAIMLLWKKRQKTEREKKEALLYAIDQLTKEDLPAIFSGLMDIEMTTDEMKETDFVWAIKKMLKQNLDQNKIITAETINKLTTLKTSNK</sequence>
<dbReference type="KEGG" id="oho:Oweho_3222"/>
<feature type="transmembrane region" description="Helical" evidence="1">
    <location>
        <begin position="49"/>
        <end position="70"/>
    </location>
</feature>
<dbReference type="AlphaFoldDB" id="G8R3T6"/>
<keyword evidence="1" id="KW-1133">Transmembrane helix</keyword>
<organism evidence="2 3">
    <name type="scientific">Owenweeksia hongkongensis (strain DSM 17368 / CIP 108786 / JCM 12287 / NRRL B-23963 / UST20020801)</name>
    <dbReference type="NCBI Taxonomy" id="926562"/>
    <lineage>
        <taxon>Bacteria</taxon>
        <taxon>Pseudomonadati</taxon>
        <taxon>Bacteroidota</taxon>
        <taxon>Flavobacteriia</taxon>
        <taxon>Flavobacteriales</taxon>
        <taxon>Owenweeksiaceae</taxon>
        <taxon>Owenweeksia</taxon>
    </lineage>
</organism>
<dbReference type="Proteomes" id="UP000005631">
    <property type="component" value="Chromosome"/>
</dbReference>
<feature type="transmembrane region" description="Helical" evidence="1">
    <location>
        <begin position="106"/>
        <end position="127"/>
    </location>
</feature>
<evidence type="ECO:0000256" key="1">
    <source>
        <dbReference type="SAM" id="Phobius"/>
    </source>
</evidence>
<evidence type="ECO:0000313" key="2">
    <source>
        <dbReference type="EMBL" id="AEV34173.1"/>
    </source>
</evidence>